<keyword evidence="1" id="KW-0732">Signal</keyword>
<keyword evidence="3" id="KW-1185">Reference proteome</keyword>
<evidence type="ECO:0000313" key="3">
    <source>
        <dbReference type="Proteomes" id="UP001620626"/>
    </source>
</evidence>
<dbReference type="EMBL" id="JBICBT010000996">
    <property type="protein sequence ID" value="KAL3088763.1"/>
    <property type="molecule type" value="Genomic_DNA"/>
</dbReference>
<proteinExistence type="predicted"/>
<gene>
    <name evidence="2" type="ORF">niasHT_027906</name>
</gene>
<organism evidence="2 3">
    <name type="scientific">Heterodera trifolii</name>
    <dbReference type="NCBI Taxonomy" id="157864"/>
    <lineage>
        <taxon>Eukaryota</taxon>
        <taxon>Metazoa</taxon>
        <taxon>Ecdysozoa</taxon>
        <taxon>Nematoda</taxon>
        <taxon>Chromadorea</taxon>
        <taxon>Rhabditida</taxon>
        <taxon>Tylenchina</taxon>
        <taxon>Tylenchomorpha</taxon>
        <taxon>Tylenchoidea</taxon>
        <taxon>Heteroderidae</taxon>
        <taxon>Heteroderinae</taxon>
        <taxon>Heterodera</taxon>
    </lineage>
</organism>
<evidence type="ECO:0000313" key="2">
    <source>
        <dbReference type="EMBL" id="KAL3088763.1"/>
    </source>
</evidence>
<dbReference type="Proteomes" id="UP001620626">
    <property type="component" value="Unassembled WGS sequence"/>
</dbReference>
<feature type="signal peptide" evidence="1">
    <location>
        <begin position="1"/>
        <end position="20"/>
    </location>
</feature>
<sequence>MQNVSSIFALIFCQIAFCNGAFTCKRGVFTEEGDLAIKMLGAERVKEQLKKPCESNANQCLALLCSSGKYIYNFWACSDGSIPAEHLAKVNGPNEANAHRHELGLMPEDWRCEVQFSPLVESQNGEL</sequence>
<evidence type="ECO:0000256" key="1">
    <source>
        <dbReference type="SAM" id="SignalP"/>
    </source>
</evidence>
<feature type="chain" id="PRO_5044820153" description="Effector protein" evidence="1">
    <location>
        <begin position="21"/>
        <end position="127"/>
    </location>
</feature>
<name>A0ABD2JE76_9BILA</name>
<reference evidence="2 3" key="1">
    <citation type="submission" date="2024-10" db="EMBL/GenBank/DDBJ databases">
        <authorList>
            <person name="Kim D."/>
        </authorList>
    </citation>
    <scope>NUCLEOTIDE SEQUENCE [LARGE SCALE GENOMIC DNA]</scope>
    <source>
        <strain evidence="2">BH-2024</strain>
    </source>
</reference>
<dbReference type="AlphaFoldDB" id="A0ABD2JE76"/>
<accession>A0ABD2JE76</accession>
<comment type="caution">
    <text evidence="2">The sequence shown here is derived from an EMBL/GenBank/DDBJ whole genome shotgun (WGS) entry which is preliminary data.</text>
</comment>
<protein>
    <recommendedName>
        <fullName evidence="4">Effector protein</fullName>
    </recommendedName>
</protein>
<evidence type="ECO:0008006" key="4">
    <source>
        <dbReference type="Google" id="ProtNLM"/>
    </source>
</evidence>